<comment type="cofactor">
    <cofactor evidence="6">
        <name>FMN</name>
        <dbReference type="ChEBI" id="CHEBI:58210"/>
    </cofactor>
</comment>
<dbReference type="InterPro" id="IPR007329">
    <property type="entry name" value="FMN-bd"/>
</dbReference>
<comment type="subcellular location">
    <subcellularLocation>
        <location evidence="6">Cell membrane</location>
        <topology evidence="6">Single-pass membrane protein</topology>
    </subcellularLocation>
</comment>
<keyword evidence="3 6" id="KW-0285">Flavoprotein</keyword>
<dbReference type="NCBIfam" id="TIGR01947">
    <property type="entry name" value="rnfG"/>
    <property type="match status" value="1"/>
</dbReference>
<feature type="compositionally biased region" description="Basic and acidic residues" evidence="7">
    <location>
        <begin position="152"/>
        <end position="168"/>
    </location>
</feature>
<evidence type="ECO:0000256" key="2">
    <source>
        <dbReference type="ARBA" id="ARBA00022553"/>
    </source>
</evidence>
<keyword evidence="1 6" id="KW-0813">Transport</keyword>
<dbReference type="Pfam" id="PF04205">
    <property type="entry name" value="FMN_bind"/>
    <property type="match status" value="1"/>
</dbReference>
<dbReference type="PIRSF" id="PIRSF006091">
    <property type="entry name" value="E_trnsport_RnfG"/>
    <property type="match status" value="1"/>
</dbReference>
<dbReference type="KEGG" id="hhw:NCTC503_02081"/>
<feature type="transmembrane region" description="Helical" evidence="8">
    <location>
        <begin position="12"/>
        <end position="31"/>
    </location>
</feature>
<dbReference type="PANTHER" id="PTHR36118:SF1">
    <property type="entry name" value="ION-TRANSLOCATING OXIDOREDUCTASE COMPLEX SUBUNIT G"/>
    <property type="match status" value="1"/>
</dbReference>
<feature type="domain" description="FMN-binding" evidence="9">
    <location>
        <begin position="92"/>
        <end position="209"/>
    </location>
</feature>
<dbReference type="Proteomes" id="UP000308489">
    <property type="component" value="Chromosome 1"/>
</dbReference>
<accession>A0A4U9RMH3</accession>
<dbReference type="InterPro" id="IPR010209">
    <property type="entry name" value="Ion_transpt_RnfG/RsxG"/>
</dbReference>
<reference evidence="10 11" key="1">
    <citation type="submission" date="2019-05" db="EMBL/GenBank/DDBJ databases">
        <authorList>
            <consortium name="Pathogen Informatics"/>
        </authorList>
    </citation>
    <scope>NUCLEOTIDE SEQUENCE [LARGE SCALE GENOMIC DNA]</scope>
    <source>
        <strain evidence="10 11">NCTC503</strain>
    </source>
</reference>
<keyword evidence="6" id="KW-1278">Translocase</keyword>
<dbReference type="PANTHER" id="PTHR36118">
    <property type="entry name" value="ION-TRANSLOCATING OXIDOREDUCTASE COMPLEX SUBUNIT G"/>
    <property type="match status" value="1"/>
</dbReference>
<evidence type="ECO:0000256" key="7">
    <source>
        <dbReference type="SAM" id="MobiDB-lite"/>
    </source>
</evidence>
<dbReference type="RefSeq" id="WP_138210654.1">
    <property type="nucleotide sequence ID" value="NZ_CBCRUQ010000021.1"/>
</dbReference>
<dbReference type="GO" id="GO:0022900">
    <property type="term" value="P:electron transport chain"/>
    <property type="evidence" value="ECO:0007669"/>
    <property type="project" value="UniProtKB-UniRule"/>
</dbReference>
<evidence type="ECO:0000256" key="6">
    <source>
        <dbReference type="HAMAP-Rule" id="MF_00479"/>
    </source>
</evidence>
<keyword evidence="5 6" id="KW-0249">Electron transport</keyword>
<gene>
    <name evidence="6" type="primary">rnfG</name>
    <name evidence="10" type="ORF">NCTC503_02081</name>
</gene>
<keyword evidence="6 8" id="KW-0472">Membrane</keyword>
<dbReference type="SMART" id="SM00900">
    <property type="entry name" value="FMN_bind"/>
    <property type="match status" value="1"/>
</dbReference>
<evidence type="ECO:0000256" key="4">
    <source>
        <dbReference type="ARBA" id="ARBA00022643"/>
    </source>
</evidence>
<keyword evidence="6 8" id="KW-1133">Transmembrane helix</keyword>
<feature type="region of interest" description="Disordered" evidence="7">
    <location>
        <begin position="144"/>
        <end position="183"/>
    </location>
</feature>
<keyword evidence="11" id="KW-1185">Reference proteome</keyword>
<comment type="function">
    <text evidence="6">Part of a membrane-bound complex that couples electron transfer with translocation of ions across the membrane.</text>
</comment>
<keyword evidence="4 6" id="KW-0288">FMN</keyword>
<dbReference type="AlphaFoldDB" id="A0A4U9RMH3"/>
<evidence type="ECO:0000256" key="5">
    <source>
        <dbReference type="ARBA" id="ARBA00022982"/>
    </source>
</evidence>
<evidence type="ECO:0000256" key="3">
    <source>
        <dbReference type="ARBA" id="ARBA00022630"/>
    </source>
</evidence>
<dbReference type="GO" id="GO:0010181">
    <property type="term" value="F:FMN binding"/>
    <property type="evidence" value="ECO:0007669"/>
    <property type="project" value="InterPro"/>
</dbReference>
<evidence type="ECO:0000313" key="11">
    <source>
        <dbReference type="Proteomes" id="UP000308489"/>
    </source>
</evidence>
<dbReference type="GO" id="GO:0009055">
    <property type="term" value="F:electron transfer activity"/>
    <property type="evidence" value="ECO:0007669"/>
    <property type="project" value="InterPro"/>
</dbReference>
<comment type="similarity">
    <text evidence="6">Belongs to the RnfG family.</text>
</comment>
<keyword evidence="6" id="KW-1003">Cell membrane</keyword>
<comment type="subunit">
    <text evidence="6">The complex is composed of six subunits: RnfA, RnfB, RnfC, RnfD, RnfE and RnfG.</text>
</comment>
<dbReference type="EC" id="7.-.-.-" evidence="6"/>
<evidence type="ECO:0000259" key="9">
    <source>
        <dbReference type="SMART" id="SM00900"/>
    </source>
</evidence>
<evidence type="ECO:0000256" key="8">
    <source>
        <dbReference type="SAM" id="Phobius"/>
    </source>
</evidence>
<keyword evidence="2 6" id="KW-0597">Phosphoprotein</keyword>
<dbReference type="EMBL" id="LR590481">
    <property type="protein sequence ID" value="VTQ93285.1"/>
    <property type="molecule type" value="Genomic_DNA"/>
</dbReference>
<dbReference type="HAMAP" id="MF_00479">
    <property type="entry name" value="RsxG_RnfG"/>
    <property type="match status" value="1"/>
</dbReference>
<dbReference type="GO" id="GO:0005886">
    <property type="term" value="C:plasma membrane"/>
    <property type="evidence" value="ECO:0007669"/>
    <property type="project" value="UniProtKB-SubCell"/>
</dbReference>
<protein>
    <recommendedName>
        <fullName evidence="6">Ion-translocating oxidoreductase complex subunit G</fullName>
        <ecNumber evidence="6">7.-.-.-</ecNumber>
    </recommendedName>
    <alternativeName>
        <fullName evidence="6">Rnf electron transport complex subunit G</fullName>
    </alternativeName>
</protein>
<keyword evidence="6 8" id="KW-0812">Transmembrane</keyword>
<evidence type="ECO:0000256" key="1">
    <source>
        <dbReference type="ARBA" id="ARBA00022448"/>
    </source>
</evidence>
<evidence type="ECO:0000313" key="10">
    <source>
        <dbReference type="EMBL" id="VTQ93285.1"/>
    </source>
</evidence>
<dbReference type="OrthoDB" id="9794010at2"/>
<sequence>MEKKENTFKLGLILLIITACAGVILGLAYTITKGPIEKQAQKQNTEAMKEILSKADNFNKVDIKLPENIIEVNEAKSGSNLVGHAIKVKTKGYGGLIELMVGISKEGSVEGVRILSQSETPGLGANSTKPEFYDQYKGKSAKSDINVVKSSSKKDNEEKSSNEKKDVEATSSATTDSKEATENDITALTGATVTSKSITSGVNEAIKLYNNTLKGGSK</sequence>
<feature type="modified residue" description="FMN phosphoryl threonine" evidence="6">
    <location>
        <position position="192"/>
    </location>
</feature>
<dbReference type="PROSITE" id="PS51257">
    <property type="entry name" value="PROKAR_LIPOPROTEIN"/>
    <property type="match status" value="1"/>
</dbReference>
<proteinExistence type="inferred from homology"/>
<name>A0A4U9RMH3_HATHI</name>
<organism evidence="10 11">
    <name type="scientific">Hathewaya histolytica</name>
    <name type="common">Clostridium histolyticum</name>
    <dbReference type="NCBI Taxonomy" id="1498"/>
    <lineage>
        <taxon>Bacteria</taxon>
        <taxon>Bacillati</taxon>
        <taxon>Bacillota</taxon>
        <taxon>Clostridia</taxon>
        <taxon>Eubacteriales</taxon>
        <taxon>Clostridiaceae</taxon>
        <taxon>Hathewaya</taxon>
    </lineage>
</organism>